<dbReference type="OrthoDB" id="2111626at2759"/>
<evidence type="ECO:0000313" key="4">
    <source>
        <dbReference type="Proteomes" id="UP000269721"/>
    </source>
</evidence>
<evidence type="ECO:0008006" key="5">
    <source>
        <dbReference type="Google" id="ProtNLM"/>
    </source>
</evidence>
<organism evidence="3 4">
    <name type="scientific">Blyttiomyces helicus</name>
    <dbReference type="NCBI Taxonomy" id="388810"/>
    <lineage>
        <taxon>Eukaryota</taxon>
        <taxon>Fungi</taxon>
        <taxon>Fungi incertae sedis</taxon>
        <taxon>Chytridiomycota</taxon>
        <taxon>Chytridiomycota incertae sedis</taxon>
        <taxon>Chytridiomycetes</taxon>
        <taxon>Chytridiomycetes incertae sedis</taxon>
        <taxon>Blyttiomyces</taxon>
    </lineage>
</organism>
<keyword evidence="2" id="KW-0472">Membrane</keyword>
<evidence type="ECO:0000313" key="3">
    <source>
        <dbReference type="EMBL" id="RKO94253.1"/>
    </source>
</evidence>
<name>A0A4P9WQ25_9FUNG</name>
<evidence type="ECO:0000256" key="1">
    <source>
        <dbReference type="SAM" id="MobiDB-lite"/>
    </source>
</evidence>
<reference evidence="4" key="1">
    <citation type="journal article" date="2018" name="Nat. Microbiol.">
        <title>Leveraging single-cell genomics to expand the fungal tree of life.</title>
        <authorList>
            <person name="Ahrendt S.R."/>
            <person name="Quandt C.A."/>
            <person name="Ciobanu D."/>
            <person name="Clum A."/>
            <person name="Salamov A."/>
            <person name="Andreopoulos B."/>
            <person name="Cheng J.F."/>
            <person name="Woyke T."/>
            <person name="Pelin A."/>
            <person name="Henrissat B."/>
            <person name="Reynolds N.K."/>
            <person name="Benny G.L."/>
            <person name="Smith M.E."/>
            <person name="James T.Y."/>
            <person name="Grigoriev I.V."/>
        </authorList>
    </citation>
    <scope>NUCLEOTIDE SEQUENCE [LARGE SCALE GENOMIC DNA]</scope>
</reference>
<gene>
    <name evidence="3" type="ORF">BDK51DRAFT_53219</name>
</gene>
<dbReference type="Proteomes" id="UP000269721">
    <property type="component" value="Unassembled WGS sequence"/>
</dbReference>
<accession>A0A4P9WQ25</accession>
<keyword evidence="2" id="KW-1133">Transmembrane helix</keyword>
<dbReference type="AlphaFoldDB" id="A0A4P9WQ25"/>
<evidence type="ECO:0000256" key="2">
    <source>
        <dbReference type="SAM" id="Phobius"/>
    </source>
</evidence>
<proteinExistence type="predicted"/>
<dbReference type="EMBL" id="KZ993955">
    <property type="protein sequence ID" value="RKO94253.1"/>
    <property type="molecule type" value="Genomic_DNA"/>
</dbReference>
<feature type="compositionally biased region" description="Polar residues" evidence="1">
    <location>
        <begin position="223"/>
        <end position="233"/>
    </location>
</feature>
<keyword evidence="4" id="KW-1185">Reference proteome</keyword>
<protein>
    <recommendedName>
        <fullName evidence="5">HAMP domain-containing protein</fullName>
    </recommendedName>
</protein>
<feature type="region of interest" description="Disordered" evidence="1">
    <location>
        <begin position="223"/>
        <end position="249"/>
    </location>
</feature>
<keyword evidence="2" id="KW-0812">Transmembrane</keyword>
<sequence>MRRTFQIGELIHNGQKSLASVPSLASLRRDSSGAMIASNIPDQVLVPPNFGSQFQATTVNDTLIAQSAAAFVSTYQSFANVPDFASITYDDAYGRGEILVNAHWITDGYGTNWMLSLIVPKNDFLGTLKQAQSNVEKAVIGATIAMATISALLAFFLVYPIRRLTAIMIQATAFDFSAVREGYLSHSSPWEPAEIAKCKNVFAIMLGKFATAIKQNKGLTGNQVNSGGSTAKGSSPAPVMNKIKESSEY</sequence>
<feature type="transmembrane region" description="Helical" evidence="2">
    <location>
        <begin position="138"/>
        <end position="159"/>
    </location>
</feature>